<gene>
    <name evidence="2" type="ORF">NEOLEDRAFT_1240380</name>
</gene>
<evidence type="ECO:0000313" key="3">
    <source>
        <dbReference type="Proteomes" id="UP000076761"/>
    </source>
</evidence>
<organism evidence="2 3">
    <name type="scientific">Neolentinus lepideus HHB14362 ss-1</name>
    <dbReference type="NCBI Taxonomy" id="1314782"/>
    <lineage>
        <taxon>Eukaryota</taxon>
        <taxon>Fungi</taxon>
        <taxon>Dikarya</taxon>
        <taxon>Basidiomycota</taxon>
        <taxon>Agaricomycotina</taxon>
        <taxon>Agaricomycetes</taxon>
        <taxon>Gloeophyllales</taxon>
        <taxon>Gloeophyllaceae</taxon>
        <taxon>Neolentinus</taxon>
    </lineage>
</organism>
<dbReference type="EMBL" id="KV425562">
    <property type="protein sequence ID" value="KZT27443.1"/>
    <property type="molecule type" value="Genomic_DNA"/>
</dbReference>
<dbReference type="AlphaFoldDB" id="A0A165U070"/>
<evidence type="ECO:0000313" key="2">
    <source>
        <dbReference type="EMBL" id="KZT27443.1"/>
    </source>
</evidence>
<keyword evidence="3" id="KW-1185">Reference proteome</keyword>
<proteinExistence type="predicted"/>
<feature type="compositionally biased region" description="Acidic residues" evidence="1">
    <location>
        <begin position="369"/>
        <end position="379"/>
    </location>
</feature>
<protein>
    <submittedName>
        <fullName evidence="2">Uncharacterized protein</fullName>
    </submittedName>
</protein>
<dbReference type="InParanoid" id="A0A165U070"/>
<reference evidence="2 3" key="1">
    <citation type="journal article" date="2016" name="Mol. Biol. Evol.">
        <title>Comparative Genomics of Early-Diverging Mushroom-Forming Fungi Provides Insights into the Origins of Lignocellulose Decay Capabilities.</title>
        <authorList>
            <person name="Nagy L.G."/>
            <person name="Riley R."/>
            <person name="Tritt A."/>
            <person name="Adam C."/>
            <person name="Daum C."/>
            <person name="Floudas D."/>
            <person name="Sun H."/>
            <person name="Yadav J.S."/>
            <person name="Pangilinan J."/>
            <person name="Larsson K.H."/>
            <person name="Matsuura K."/>
            <person name="Barry K."/>
            <person name="Labutti K."/>
            <person name="Kuo R."/>
            <person name="Ohm R.A."/>
            <person name="Bhattacharya S.S."/>
            <person name="Shirouzu T."/>
            <person name="Yoshinaga Y."/>
            <person name="Martin F.M."/>
            <person name="Grigoriev I.V."/>
            <person name="Hibbett D.S."/>
        </authorList>
    </citation>
    <scope>NUCLEOTIDE SEQUENCE [LARGE SCALE GENOMIC DNA]</scope>
    <source>
        <strain evidence="2 3">HHB14362 ss-1</strain>
    </source>
</reference>
<sequence length="443" mass="48831">MAPEDKTLRALCHKPETLAKARTLLRTAKAKTRPGSGHELGDGIIGLSAICAYVASLELDNDDVTESVAQITSCLAPKIFANTLNTVRAVLTSSDFDATNKVKYEDLIVTHKVLKGDLVVGWMNEAEETLLKSGEVRIKSKADETLVKCSVFYWTAQVLSLTRIKPQHLIAPYSIELDDLQDVVQVMNSVCSAVSDRIKVEVNRLKAAARQPKTKQHIPPATSSKATTAKTATPSKTKTPSKPSLKRSLPTPSVADPESVTPSKRRVVFVQRVETADTVLQTPVKKRRVYGTHPLSSRSPEASMPASSARTQHLNSSDTPVDGSEHATSTVAPECVDFTSSAVTPRRSTRRSVNQLEAPTSQVTNEQQEPSDDEDEEDGGLPRSKHFRPPFIDRDQWFRQDPKVDREWKMAEAYKQKMVDAYGYPLARLRPAFDWKTASPVSS</sequence>
<feature type="compositionally biased region" description="Low complexity" evidence="1">
    <location>
        <begin position="219"/>
        <end position="253"/>
    </location>
</feature>
<name>A0A165U070_9AGAM</name>
<dbReference type="STRING" id="1314782.A0A165U070"/>
<dbReference type="Proteomes" id="UP000076761">
    <property type="component" value="Unassembled WGS sequence"/>
</dbReference>
<accession>A0A165U070</accession>
<feature type="region of interest" description="Disordered" evidence="1">
    <location>
        <begin position="284"/>
        <end position="399"/>
    </location>
</feature>
<feature type="region of interest" description="Disordered" evidence="1">
    <location>
        <begin position="207"/>
        <end position="262"/>
    </location>
</feature>
<evidence type="ECO:0000256" key="1">
    <source>
        <dbReference type="SAM" id="MobiDB-lite"/>
    </source>
</evidence>
<dbReference type="OrthoDB" id="3358956at2759"/>
<feature type="compositionally biased region" description="Polar residues" evidence="1">
    <location>
        <begin position="351"/>
        <end position="368"/>
    </location>
</feature>
<feature type="compositionally biased region" description="Polar residues" evidence="1">
    <location>
        <begin position="294"/>
        <end position="319"/>
    </location>
</feature>